<feature type="transmembrane region" description="Helical" evidence="8">
    <location>
        <begin position="130"/>
        <end position="147"/>
    </location>
</feature>
<dbReference type="RefSeq" id="WP_019777315.1">
    <property type="nucleotide sequence ID" value="NZ_KI259717.1"/>
</dbReference>
<dbReference type="OrthoDB" id="9791248at2"/>
<evidence type="ECO:0000256" key="1">
    <source>
        <dbReference type="ARBA" id="ARBA00004651"/>
    </source>
</evidence>
<dbReference type="PANTHER" id="PTHR36122:SF2">
    <property type="entry name" value="NICOTINAMIDE RIBOSIDE TRANSPORTER PNUC"/>
    <property type="match status" value="1"/>
</dbReference>
<evidence type="ECO:0000313" key="9">
    <source>
        <dbReference type="EMBL" id="ERJ74387.1"/>
    </source>
</evidence>
<feature type="transmembrane region" description="Helical" evidence="8">
    <location>
        <begin position="167"/>
        <end position="188"/>
    </location>
</feature>
<keyword evidence="3" id="KW-0813">Transport</keyword>
<dbReference type="PATRIC" id="fig|1227275.3.peg.1489"/>
<evidence type="ECO:0000256" key="3">
    <source>
        <dbReference type="ARBA" id="ARBA00022448"/>
    </source>
</evidence>
<dbReference type="NCBIfam" id="TIGR01528">
    <property type="entry name" value="NMN_trans_PnuC"/>
    <property type="match status" value="1"/>
</dbReference>
<evidence type="ECO:0000256" key="8">
    <source>
        <dbReference type="SAM" id="Phobius"/>
    </source>
</evidence>
<protein>
    <submittedName>
        <fullName evidence="9">Nicotinamide mononucleotide transporter PnuC</fullName>
    </submittedName>
</protein>
<feature type="transmembrane region" description="Helical" evidence="8">
    <location>
        <begin position="101"/>
        <end position="124"/>
    </location>
</feature>
<keyword evidence="6 8" id="KW-1133">Transmembrane helix</keyword>
<comment type="similarity">
    <text evidence="2">Belongs to the nicotinamide ribonucleoside (NR) uptake permease (TC 4.B.1) family.</text>
</comment>
<proteinExistence type="inferred from homology"/>
<name>U2J2V5_9STRE</name>
<dbReference type="Pfam" id="PF04973">
    <property type="entry name" value="NMN_transporter"/>
    <property type="match status" value="1"/>
</dbReference>
<evidence type="ECO:0000256" key="4">
    <source>
        <dbReference type="ARBA" id="ARBA00022475"/>
    </source>
</evidence>
<comment type="subcellular location">
    <subcellularLocation>
        <location evidence="1">Cell membrane</location>
        <topology evidence="1">Multi-pass membrane protein</topology>
    </subcellularLocation>
</comment>
<sequence length="273" mass="31727">MKTLVNRTLKKWRGIWLETKQGYRYMVCEARQMGAKEVFKLVIADLFLGRSLFQWCYLLTLSSIPFLLELTVADHDWLGLLASWTGIVCVILVGEGRYSNYFFGLINSLIYLYLCLTAKGGAFYGEVATTTYFTVMQPIGLFMWLNASRHKSQEQSFVVRSLDLKGWIKNLGLTILTWLVMGFAYQSIGSNKPFRDSITDGTNVIGQLLMNEYYWEQWLFWAATNIFSIYLWWGTSIAMQGMYWVYLLNSLFGWYTWNKEAKLAQTNQTKESL</sequence>
<evidence type="ECO:0000256" key="5">
    <source>
        <dbReference type="ARBA" id="ARBA00022692"/>
    </source>
</evidence>
<evidence type="ECO:0000256" key="2">
    <source>
        <dbReference type="ARBA" id="ARBA00006669"/>
    </source>
</evidence>
<dbReference type="GO" id="GO:0005886">
    <property type="term" value="C:plasma membrane"/>
    <property type="evidence" value="ECO:0007669"/>
    <property type="project" value="UniProtKB-SubCell"/>
</dbReference>
<dbReference type="GO" id="GO:0034257">
    <property type="term" value="F:nicotinamide riboside transmembrane transporter activity"/>
    <property type="evidence" value="ECO:0007669"/>
    <property type="project" value="InterPro"/>
</dbReference>
<dbReference type="InterPro" id="IPR006419">
    <property type="entry name" value="NMN_transpt_PnuC"/>
</dbReference>
<keyword evidence="5 8" id="KW-0812">Transmembrane</keyword>
<evidence type="ECO:0000313" key="10">
    <source>
        <dbReference type="Proteomes" id="UP000016617"/>
    </source>
</evidence>
<dbReference type="EMBL" id="AWVA01000102">
    <property type="protein sequence ID" value="ERJ74387.1"/>
    <property type="molecule type" value="Genomic_DNA"/>
</dbReference>
<keyword evidence="4" id="KW-1003">Cell membrane</keyword>
<keyword evidence="7 8" id="KW-0472">Membrane</keyword>
<dbReference type="AlphaFoldDB" id="U2J2V5"/>
<evidence type="ECO:0000256" key="6">
    <source>
        <dbReference type="ARBA" id="ARBA00022989"/>
    </source>
</evidence>
<dbReference type="PANTHER" id="PTHR36122">
    <property type="entry name" value="NICOTINAMIDE RIBOSIDE TRANSPORTER PNUC"/>
    <property type="match status" value="1"/>
</dbReference>
<dbReference type="HOGENOM" id="CLU_076589_4_0_9"/>
<gene>
    <name evidence="9" type="ORF">HMPREF1557_01671</name>
</gene>
<organism evidence="9 10">
    <name type="scientific">Streptococcus sobrinus W1703</name>
    <dbReference type="NCBI Taxonomy" id="1227275"/>
    <lineage>
        <taxon>Bacteria</taxon>
        <taxon>Bacillati</taxon>
        <taxon>Bacillota</taxon>
        <taxon>Bacilli</taxon>
        <taxon>Lactobacillales</taxon>
        <taxon>Streptococcaceae</taxon>
        <taxon>Streptococcus</taxon>
    </lineage>
</organism>
<dbReference type="Proteomes" id="UP000016617">
    <property type="component" value="Unassembled WGS sequence"/>
</dbReference>
<reference evidence="9 10" key="1">
    <citation type="submission" date="2013-06" db="EMBL/GenBank/DDBJ databases">
        <authorList>
            <person name="Weinstock G."/>
            <person name="Sodergren E."/>
            <person name="Lobos E.A."/>
            <person name="Fulton L."/>
            <person name="Fulton R."/>
            <person name="Courtney L."/>
            <person name="Fronick C."/>
            <person name="O'Laughlin M."/>
            <person name="Godfrey J."/>
            <person name="Wilson R.M."/>
            <person name="Miner T."/>
            <person name="Farmer C."/>
            <person name="Delehaunty K."/>
            <person name="Cordes M."/>
            <person name="Minx P."/>
            <person name="Tomlinson C."/>
            <person name="Chen J."/>
            <person name="Wollam A."/>
            <person name="Pepin K.H."/>
            <person name="Bhonagiri V."/>
            <person name="Zhang X."/>
            <person name="Warren W."/>
            <person name="Mitreva M."/>
            <person name="Mardis E.R."/>
            <person name="Wilson R.K."/>
        </authorList>
    </citation>
    <scope>NUCLEOTIDE SEQUENCE [LARGE SCALE GENOMIC DNA]</scope>
    <source>
        <strain evidence="9 10">W1703</strain>
    </source>
</reference>
<evidence type="ECO:0000256" key="7">
    <source>
        <dbReference type="ARBA" id="ARBA00023136"/>
    </source>
</evidence>
<comment type="caution">
    <text evidence="9">The sequence shown here is derived from an EMBL/GenBank/DDBJ whole genome shotgun (WGS) entry which is preliminary data.</text>
</comment>
<feature type="transmembrane region" description="Helical" evidence="8">
    <location>
        <begin position="77"/>
        <end position="94"/>
    </location>
</feature>
<accession>U2J2V5</accession>
<feature type="transmembrane region" description="Helical" evidence="8">
    <location>
        <begin position="41"/>
        <end position="65"/>
    </location>
</feature>